<sequence>MIGRHIQTIFCDDIRHEVSGKVSYIGVYSSELIVPSLPVILPKLCLSVKVVTPADRPLGALTMRVFKNEEVLQEIGIDEEQLNAASELSDGMAEKEKKERVLSAQFMLVFSPIQFEERCVLRVRVQTEDEELQGIALRIVQAPVPA</sequence>
<accession>A0A3B1ALQ0</accession>
<name>A0A3B1ALQ0_9ZZZZ</name>
<protein>
    <submittedName>
        <fullName evidence="1">Uncharacterized protein</fullName>
    </submittedName>
</protein>
<evidence type="ECO:0000313" key="1">
    <source>
        <dbReference type="EMBL" id="VAX00378.1"/>
    </source>
</evidence>
<dbReference type="EMBL" id="UOFU01000198">
    <property type="protein sequence ID" value="VAX00378.1"/>
    <property type="molecule type" value="Genomic_DNA"/>
</dbReference>
<proteinExistence type="predicted"/>
<gene>
    <name evidence="1" type="ORF">MNBD_GAMMA20-459</name>
</gene>
<dbReference type="InterPro" id="IPR054221">
    <property type="entry name" value="DUF6941"/>
</dbReference>
<organism evidence="1">
    <name type="scientific">hydrothermal vent metagenome</name>
    <dbReference type="NCBI Taxonomy" id="652676"/>
    <lineage>
        <taxon>unclassified sequences</taxon>
        <taxon>metagenomes</taxon>
        <taxon>ecological metagenomes</taxon>
    </lineage>
</organism>
<dbReference type="Pfam" id="PF22091">
    <property type="entry name" value="DUF6941"/>
    <property type="match status" value="1"/>
</dbReference>
<reference evidence="1" key="1">
    <citation type="submission" date="2018-06" db="EMBL/GenBank/DDBJ databases">
        <authorList>
            <person name="Zhirakovskaya E."/>
        </authorList>
    </citation>
    <scope>NUCLEOTIDE SEQUENCE</scope>
</reference>
<dbReference type="AlphaFoldDB" id="A0A3B1ALQ0"/>